<name>A0A381NNQ3_9ZZZZ</name>
<dbReference type="GO" id="GO:0106312">
    <property type="term" value="F:methylenetetrahydrofolate reductase (NADH) activity"/>
    <property type="evidence" value="ECO:0007669"/>
    <property type="project" value="UniProtKB-EC"/>
</dbReference>
<evidence type="ECO:0000256" key="7">
    <source>
        <dbReference type="ARBA" id="ARBA00023002"/>
    </source>
</evidence>
<comment type="similarity">
    <text evidence="3">Belongs to the methylenetetrahydrofolate reductase family.</text>
</comment>
<evidence type="ECO:0000256" key="8">
    <source>
        <dbReference type="ARBA" id="ARBA00023027"/>
    </source>
</evidence>
<dbReference type="PANTHER" id="PTHR45754:SF3">
    <property type="entry name" value="METHYLENETETRAHYDROFOLATE REDUCTASE (NADPH)"/>
    <property type="match status" value="1"/>
</dbReference>
<dbReference type="AlphaFoldDB" id="A0A381NNQ3"/>
<evidence type="ECO:0000256" key="4">
    <source>
        <dbReference type="ARBA" id="ARBA00022605"/>
    </source>
</evidence>
<keyword evidence="8" id="KW-0520">NAD</keyword>
<proteinExistence type="inferred from homology"/>
<gene>
    <name evidence="12" type="ORF">METZ01_LOCUS8994</name>
</gene>
<dbReference type="InterPro" id="IPR004620">
    <property type="entry name" value="MTHF_reductase_bac"/>
</dbReference>
<comment type="pathway">
    <text evidence="10">Amino-acid biosynthesis; L-methionine biosynthesis via de novo pathway.</text>
</comment>
<dbReference type="SUPFAM" id="SSF51730">
    <property type="entry name" value="FAD-linked oxidoreductase"/>
    <property type="match status" value="1"/>
</dbReference>
<reference evidence="12" key="1">
    <citation type="submission" date="2018-05" db="EMBL/GenBank/DDBJ databases">
        <authorList>
            <person name="Lanie J.A."/>
            <person name="Ng W.-L."/>
            <person name="Kazmierczak K.M."/>
            <person name="Andrzejewski T.M."/>
            <person name="Davidsen T.M."/>
            <person name="Wayne K.J."/>
            <person name="Tettelin H."/>
            <person name="Glass J.I."/>
            <person name="Rusch D."/>
            <person name="Podicherti R."/>
            <person name="Tsui H.-C.T."/>
            <person name="Winkler M.E."/>
        </authorList>
    </citation>
    <scope>NUCLEOTIDE SEQUENCE</scope>
</reference>
<dbReference type="Pfam" id="PF02219">
    <property type="entry name" value="MTHFR"/>
    <property type="match status" value="1"/>
</dbReference>
<dbReference type="GO" id="GO:0005829">
    <property type="term" value="C:cytosol"/>
    <property type="evidence" value="ECO:0007669"/>
    <property type="project" value="InterPro"/>
</dbReference>
<dbReference type="GO" id="GO:0035999">
    <property type="term" value="P:tetrahydrofolate interconversion"/>
    <property type="evidence" value="ECO:0007669"/>
    <property type="project" value="UniProtKB-UniPathway"/>
</dbReference>
<dbReference type="Gene3D" id="3.20.20.220">
    <property type="match status" value="1"/>
</dbReference>
<keyword evidence="9" id="KW-0486">Methionine biosynthesis</keyword>
<comment type="cofactor">
    <cofactor evidence="1">
        <name>FAD</name>
        <dbReference type="ChEBI" id="CHEBI:57692"/>
    </cofactor>
</comment>
<dbReference type="GO" id="GO:0009086">
    <property type="term" value="P:methionine biosynthetic process"/>
    <property type="evidence" value="ECO:0007669"/>
    <property type="project" value="UniProtKB-KW"/>
</dbReference>
<dbReference type="InterPro" id="IPR029041">
    <property type="entry name" value="FAD-linked_oxidoreductase-like"/>
</dbReference>
<dbReference type="EC" id="1.5.1.54" evidence="11"/>
<evidence type="ECO:0000256" key="11">
    <source>
        <dbReference type="ARBA" id="ARBA00034529"/>
    </source>
</evidence>
<evidence type="ECO:0000256" key="1">
    <source>
        <dbReference type="ARBA" id="ARBA00001974"/>
    </source>
</evidence>
<accession>A0A381NNQ3</accession>
<evidence type="ECO:0000256" key="3">
    <source>
        <dbReference type="ARBA" id="ARBA00006743"/>
    </source>
</evidence>
<dbReference type="UniPathway" id="UPA00193"/>
<sequence length="272" mass="30274">MNTSFEFFPPKTEKGKESIVDLTRKLSNFSPEYFSVTYGAGGSTRKGTLETCVSIMSLGQKAYPHLSGIGASKASIKEILNDYKEQGLTKIVTLRGDLPSGIGGLGDFPYALDLIKFIKKEEENFSIEISAYPEVHPDAESENADFENFLNKVSAGADGAITQFFFEEDSYFKFMDKCEKEQISIPVVPGILPIHDSEALIRMAKNCQAQIPLWLREGMEKFSNNEDLLGYGVEVITKLCEKLLHFGAPGIHFYTVNREEPTSSIVKNLEIN</sequence>
<dbReference type="EMBL" id="UINC01000482">
    <property type="protein sequence ID" value="SUZ56140.1"/>
    <property type="molecule type" value="Genomic_DNA"/>
</dbReference>
<organism evidence="12">
    <name type="scientific">marine metagenome</name>
    <dbReference type="NCBI Taxonomy" id="408172"/>
    <lineage>
        <taxon>unclassified sequences</taxon>
        <taxon>metagenomes</taxon>
        <taxon>ecological metagenomes</taxon>
    </lineage>
</organism>
<keyword evidence="6" id="KW-0274">FAD</keyword>
<dbReference type="GO" id="GO:0071949">
    <property type="term" value="F:FAD binding"/>
    <property type="evidence" value="ECO:0007669"/>
    <property type="project" value="TreeGrafter"/>
</dbReference>
<dbReference type="PANTHER" id="PTHR45754">
    <property type="entry name" value="METHYLENETETRAHYDROFOLATE REDUCTASE"/>
    <property type="match status" value="1"/>
</dbReference>
<evidence type="ECO:0000256" key="5">
    <source>
        <dbReference type="ARBA" id="ARBA00022630"/>
    </source>
</evidence>
<evidence type="ECO:0000256" key="6">
    <source>
        <dbReference type="ARBA" id="ARBA00022827"/>
    </source>
</evidence>
<keyword evidence="5" id="KW-0285">Flavoprotein</keyword>
<evidence type="ECO:0000256" key="9">
    <source>
        <dbReference type="ARBA" id="ARBA00023167"/>
    </source>
</evidence>
<keyword evidence="4" id="KW-0028">Amino-acid biosynthesis</keyword>
<dbReference type="InterPro" id="IPR003171">
    <property type="entry name" value="Mehydrof_redctse-like"/>
</dbReference>
<protein>
    <recommendedName>
        <fullName evidence="11">methylenetetrahydrofolate reductase (NADH)</fullName>
        <ecNumber evidence="11">1.5.1.54</ecNumber>
    </recommendedName>
</protein>
<keyword evidence="7" id="KW-0560">Oxidoreductase</keyword>
<dbReference type="NCBIfam" id="TIGR00676">
    <property type="entry name" value="fadh2"/>
    <property type="match status" value="1"/>
</dbReference>
<evidence type="ECO:0000256" key="2">
    <source>
        <dbReference type="ARBA" id="ARBA00004777"/>
    </source>
</evidence>
<dbReference type="CDD" id="cd00537">
    <property type="entry name" value="MTHFR"/>
    <property type="match status" value="1"/>
</dbReference>
<evidence type="ECO:0000256" key="10">
    <source>
        <dbReference type="ARBA" id="ARBA00034478"/>
    </source>
</evidence>
<evidence type="ECO:0000313" key="12">
    <source>
        <dbReference type="EMBL" id="SUZ56140.1"/>
    </source>
</evidence>
<comment type="pathway">
    <text evidence="2">One-carbon metabolism; tetrahydrofolate interconversion.</text>
</comment>